<feature type="compositionally biased region" description="Basic and acidic residues" evidence="7">
    <location>
        <begin position="45"/>
        <end position="54"/>
    </location>
</feature>
<dbReference type="SUPFAM" id="SSF57850">
    <property type="entry name" value="RING/U-box"/>
    <property type="match status" value="1"/>
</dbReference>
<feature type="compositionally biased region" description="Basic and acidic residues" evidence="7">
    <location>
        <begin position="129"/>
        <end position="169"/>
    </location>
</feature>
<feature type="compositionally biased region" description="Pro residues" evidence="7">
    <location>
        <begin position="189"/>
        <end position="203"/>
    </location>
</feature>
<keyword evidence="4" id="KW-0863">Zinc-finger</keyword>
<gene>
    <name evidence="9" type="ORF">QBC32DRAFT_322189</name>
</gene>
<keyword evidence="5" id="KW-0833">Ubl conjugation pathway</keyword>
<evidence type="ECO:0000256" key="4">
    <source>
        <dbReference type="ARBA" id="ARBA00022771"/>
    </source>
</evidence>
<comment type="caution">
    <text evidence="9">The sequence shown here is derived from an EMBL/GenBank/DDBJ whole genome shotgun (WGS) entry which is preliminary data.</text>
</comment>
<keyword evidence="1" id="KW-0808">Transferase</keyword>
<dbReference type="Proteomes" id="UP001303222">
    <property type="component" value="Unassembled WGS sequence"/>
</dbReference>
<feature type="compositionally biased region" description="Basic residues" evidence="7">
    <location>
        <begin position="516"/>
        <end position="531"/>
    </location>
</feature>
<evidence type="ECO:0000256" key="5">
    <source>
        <dbReference type="ARBA" id="ARBA00022786"/>
    </source>
</evidence>
<dbReference type="GO" id="GO:0008270">
    <property type="term" value="F:zinc ion binding"/>
    <property type="evidence" value="ECO:0007669"/>
    <property type="project" value="UniProtKB-KW"/>
</dbReference>
<reference evidence="9" key="2">
    <citation type="submission" date="2023-06" db="EMBL/GenBank/DDBJ databases">
        <authorList>
            <consortium name="Lawrence Berkeley National Laboratory"/>
            <person name="Mondo S.J."/>
            <person name="Hensen N."/>
            <person name="Bonometti L."/>
            <person name="Westerberg I."/>
            <person name="Brannstrom I.O."/>
            <person name="Guillou S."/>
            <person name="Cros-Aarteil S."/>
            <person name="Calhoun S."/>
            <person name="Haridas S."/>
            <person name="Kuo A."/>
            <person name="Pangilinan J."/>
            <person name="Riley R."/>
            <person name="Labutti K."/>
            <person name="Andreopoulos B."/>
            <person name="Lipzen A."/>
            <person name="Chen C."/>
            <person name="Yanf M."/>
            <person name="Daum C."/>
            <person name="Ng V."/>
            <person name="Clum A."/>
            <person name="Steindorff A."/>
            <person name="Ohm R."/>
            <person name="Martin F."/>
            <person name="Silar P."/>
            <person name="Natvig D."/>
            <person name="Lalanne C."/>
            <person name="Gautier V."/>
            <person name="Ament-Velasquez S.L."/>
            <person name="Kruys A."/>
            <person name="Hutchinson M.I."/>
            <person name="Powell A.J."/>
            <person name="Barry K."/>
            <person name="Miller A.N."/>
            <person name="Grigoriev I.V."/>
            <person name="Debuchy R."/>
            <person name="Gladieux P."/>
            <person name="Thoren M.H."/>
            <person name="Johannesson H."/>
        </authorList>
    </citation>
    <scope>NUCLEOTIDE SEQUENCE</scope>
    <source>
        <strain evidence="9">CBS 626.80</strain>
    </source>
</reference>
<keyword evidence="10" id="KW-1185">Reference proteome</keyword>
<dbReference type="InterPro" id="IPR044066">
    <property type="entry name" value="TRIAD_supradom"/>
</dbReference>
<feature type="region of interest" description="Disordered" evidence="7">
    <location>
        <begin position="491"/>
        <end position="545"/>
    </location>
</feature>
<protein>
    <recommendedName>
        <fullName evidence="8">RING-type domain-containing protein</fullName>
    </recommendedName>
</protein>
<name>A0AAN6SHU2_9PEZI</name>
<feature type="compositionally biased region" description="Pro residues" evidence="7">
    <location>
        <begin position="56"/>
        <end position="79"/>
    </location>
</feature>
<feature type="region of interest" description="Disordered" evidence="7">
    <location>
        <begin position="1"/>
        <end position="84"/>
    </location>
</feature>
<dbReference type="GO" id="GO:0016567">
    <property type="term" value="P:protein ubiquitination"/>
    <property type="evidence" value="ECO:0007669"/>
    <property type="project" value="InterPro"/>
</dbReference>
<keyword evidence="6" id="KW-0862">Zinc</keyword>
<proteinExistence type="predicted"/>
<feature type="region of interest" description="Disordered" evidence="7">
    <location>
        <begin position="118"/>
        <end position="206"/>
    </location>
</feature>
<evidence type="ECO:0000313" key="10">
    <source>
        <dbReference type="Proteomes" id="UP001303222"/>
    </source>
</evidence>
<evidence type="ECO:0000313" key="9">
    <source>
        <dbReference type="EMBL" id="KAK3954887.1"/>
    </source>
</evidence>
<keyword evidence="3" id="KW-0677">Repeat</keyword>
<reference evidence="9" key="1">
    <citation type="journal article" date="2023" name="Mol. Phylogenet. Evol.">
        <title>Genome-scale phylogeny and comparative genomics of the fungal order Sordariales.</title>
        <authorList>
            <person name="Hensen N."/>
            <person name="Bonometti L."/>
            <person name="Westerberg I."/>
            <person name="Brannstrom I.O."/>
            <person name="Guillou S."/>
            <person name="Cros-Aarteil S."/>
            <person name="Calhoun S."/>
            <person name="Haridas S."/>
            <person name="Kuo A."/>
            <person name="Mondo S."/>
            <person name="Pangilinan J."/>
            <person name="Riley R."/>
            <person name="LaButti K."/>
            <person name="Andreopoulos B."/>
            <person name="Lipzen A."/>
            <person name="Chen C."/>
            <person name="Yan M."/>
            <person name="Daum C."/>
            <person name="Ng V."/>
            <person name="Clum A."/>
            <person name="Steindorff A."/>
            <person name="Ohm R.A."/>
            <person name="Martin F."/>
            <person name="Silar P."/>
            <person name="Natvig D.O."/>
            <person name="Lalanne C."/>
            <person name="Gautier V."/>
            <person name="Ament-Velasquez S.L."/>
            <person name="Kruys A."/>
            <person name="Hutchinson M.I."/>
            <person name="Powell A.J."/>
            <person name="Barry K."/>
            <person name="Miller A.N."/>
            <person name="Grigoriev I.V."/>
            <person name="Debuchy R."/>
            <person name="Gladieux P."/>
            <person name="Hiltunen Thoren M."/>
            <person name="Johannesson H."/>
        </authorList>
    </citation>
    <scope>NUCLEOTIDE SEQUENCE</scope>
    <source>
        <strain evidence="9">CBS 626.80</strain>
    </source>
</reference>
<keyword evidence="2" id="KW-0479">Metal-binding</keyword>
<sequence length="610" mass="70961">MYPRRHTDNGEGSSRGSGRRENPPRRPPRVTVVIRDEPVDGPPPHIEREEERRHPWPPLRFPPPMVRWDPPTRPLPPVPTQRRGGVWARAQELLGRNRHFLDRIDREVALDRLEARQNERRAQRARQNRQLEEARRDRYEQGRRQQEEAERGREEHLEQGPRRGERNRQQDGNVPAARANPVAERPAPVNRPPGPQVPAPVPAAPVTTPTTANAVLAPVSDPNTDDGELVHCAVCTEEFPLSQVLTTSCAPEPHHFCGQCLQSFFRNAMDGNVWRNADSFPPTCCGNRFYIHDENISREVRARNQCFHRLLGVDMVRQYFARTEQVYMERDGTGTRCSNQDCGWLVPERFTGVEGRRDTEVVCHNCRQVTCTICEGRAHRTRYQERCPGPRRRTEDQQRAEEQADEQFLRLRREEGWPTCPTCGWTVQRNGGCNLIECFRCGTFFCYHCLLIYPDGHDTPGREPLCLCPIFVDGEAEGRIQERRAAGIPEHVPEGEEDDFFHGGDHHQHQPQHQDGHHRHRHHRGQHHHDRGRHDQHDHGRHHRHHRHVHYILDHVLDDDGDFFHGGDHRGIRDHAPEELLNLPIEWDSDDDEDLDADDLRFIFDVLRRR</sequence>
<evidence type="ECO:0000256" key="2">
    <source>
        <dbReference type="ARBA" id="ARBA00022723"/>
    </source>
</evidence>
<organism evidence="9 10">
    <name type="scientific">Pseudoneurospora amorphoporcata</name>
    <dbReference type="NCBI Taxonomy" id="241081"/>
    <lineage>
        <taxon>Eukaryota</taxon>
        <taxon>Fungi</taxon>
        <taxon>Dikarya</taxon>
        <taxon>Ascomycota</taxon>
        <taxon>Pezizomycotina</taxon>
        <taxon>Sordariomycetes</taxon>
        <taxon>Sordariomycetidae</taxon>
        <taxon>Sordariales</taxon>
        <taxon>Sordariaceae</taxon>
        <taxon>Pseudoneurospora</taxon>
    </lineage>
</organism>
<accession>A0AAN6SHU2</accession>
<evidence type="ECO:0000259" key="8">
    <source>
        <dbReference type="PROSITE" id="PS51873"/>
    </source>
</evidence>
<feature type="compositionally biased region" description="Basic and acidic residues" evidence="7">
    <location>
        <begin position="500"/>
        <end position="515"/>
    </location>
</feature>
<evidence type="ECO:0000256" key="3">
    <source>
        <dbReference type="ARBA" id="ARBA00022737"/>
    </source>
</evidence>
<dbReference type="CDD" id="cd20336">
    <property type="entry name" value="Rcat_RBR"/>
    <property type="match status" value="1"/>
</dbReference>
<evidence type="ECO:0000256" key="1">
    <source>
        <dbReference type="ARBA" id="ARBA00022679"/>
    </source>
</evidence>
<dbReference type="AlphaFoldDB" id="A0AAN6SHU2"/>
<evidence type="ECO:0000256" key="6">
    <source>
        <dbReference type="ARBA" id="ARBA00022833"/>
    </source>
</evidence>
<dbReference type="PROSITE" id="PS51873">
    <property type="entry name" value="TRIAD"/>
    <property type="match status" value="1"/>
</dbReference>
<dbReference type="GO" id="GO:0004842">
    <property type="term" value="F:ubiquitin-protein transferase activity"/>
    <property type="evidence" value="ECO:0007669"/>
    <property type="project" value="InterPro"/>
</dbReference>
<evidence type="ECO:0000256" key="7">
    <source>
        <dbReference type="SAM" id="MobiDB-lite"/>
    </source>
</evidence>
<feature type="domain" description="RING-type" evidence="8">
    <location>
        <begin position="228"/>
        <end position="472"/>
    </location>
</feature>
<dbReference type="InterPro" id="IPR031127">
    <property type="entry name" value="E3_UB_ligase_RBR"/>
</dbReference>
<dbReference type="PANTHER" id="PTHR11685">
    <property type="entry name" value="RBR FAMILY RING FINGER AND IBR DOMAIN-CONTAINING"/>
    <property type="match status" value="1"/>
</dbReference>
<dbReference type="EMBL" id="MU859083">
    <property type="protein sequence ID" value="KAK3954887.1"/>
    <property type="molecule type" value="Genomic_DNA"/>
</dbReference>
<dbReference type="Gene3D" id="1.20.120.1750">
    <property type="match status" value="1"/>
</dbReference>